<accession>A0A8C9V716</accession>
<dbReference type="InterPro" id="IPR013783">
    <property type="entry name" value="Ig-like_fold"/>
</dbReference>
<dbReference type="GO" id="GO:0043130">
    <property type="term" value="F:ubiquitin binding"/>
    <property type="evidence" value="ECO:0007669"/>
    <property type="project" value="TreeGrafter"/>
</dbReference>
<comment type="subcellular location">
    <subcellularLocation>
        <location evidence="1">Cytoplasmic vesicle</location>
        <location evidence="1">Autophagosome</location>
    </subcellularLocation>
</comment>
<keyword evidence="2" id="KW-0479">Metal-binding</keyword>
<reference evidence="10" key="3">
    <citation type="submission" date="2025-09" db="UniProtKB">
        <authorList>
            <consortium name="Ensembl"/>
        </authorList>
    </citation>
    <scope>IDENTIFICATION</scope>
</reference>
<keyword evidence="11" id="KW-1185">Reference proteome</keyword>
<keyword evidence="5" id="KW-0968">Cytoplasmic vesicle</keyword>
<dbReference type="GO" id="GO:0005776">
    <property type="term" value="C:autophagosome"/>
    <property type="evidence" value="ECO:0007669"/>
    <property type="project" value="UniProtKB-SubCell"/>
</dbReference>
<feature type="coiled-coil region" evidence="6">
    <location>
        <begin position="373"/>
        <end position="407"/>
    </location>
</feature>
<feature type="compositionally biased region" description="Basic residues" evidence="7">
    <location>
        <begin position="76"/>
        <end position="87"/>
    </location>
</feature>
<organism evidence="10 11">
    <name type="scientific">Scleropages formosus</name>
    <name type="common">Asian bonytongue</name>
    <name type="synonym">Osteoglossum formosum</name>
    <dbReference type="NCBI Taxonomy" id="113540"/>
    <lineage>
        <taxon>Eukaryota</taxon>
        <taxon>Metazoa</taxon>
        <taxon>Chordata</taxon>
        <taxon>Craniata</taxon>
        <taxon>Vertebrata</taxon>
        <taxon>Euteleostomi</taxon>
        <taxon>Actinopterygii</taxon>
        <taxon>Neopterygii</taxon>
        <taxon>Teleostei</taxon>
        <taxon>Osteoglossocephala</taxon>
        <taxon>Osteoglossomorpha</taxon>
        <taxon>Osteoglossiformes</taxon>
        <taxon>Osteoglossidae</taxon>
        <taxon>Scleropages</taxon>
    </lineage>
</organism>
<dbReference type="SMART" id="SM00666">
    <property type="entry name" value="PB1"/>
    <property type="match status" value="1"/>
</dbReference>
<keyword evidence="6" id="KW-0175">Coiled coil</keyword>
<keyword evidence="3" id="KW-0863">Zinc-finger</keyword>
<dbReference type="GO" id="GO:0031410">
    <property type="term" value="C:cytoplasmic vesicle"/>
    <property type="evidence" value="ECO:0007669"/>
    <property type="project" value="UniProtKB-KW"/>
</dbReference>
<feature type="signal peptide" evidence="8">
    <location>
        <begin position="1"/>
        <end position="20"/>
    </location>
</feature>
<keyword evidence="4" id="KW-0862">Zinc</keyword>
<feature type="compositionally biased region" description="Polar residues" evidence="7">
    <location>
        <begin position="806"/>
        <end position="815"/>
    </location>
</feature>
<evidence type="ECO:0000256" key="8">
    <source>
        <dbReference type="SAM" id="SignalP"/>
    </source>
</evidence>
<dbReference type="OrthoDB" id="661148at2759"/>
<dbReference type="Pfam" id="PF16158">
    <property type="entry name" value="N_BRCA1_IG"/>
    <property type="match status" value="1"/>
</dbReference>
<dbReference type="Proteomes" id="UP000694397">
    <property type="component" value="Chromosome 8"/>
</dbReference>
<dbReference type="PANTHER" id="PTHR20930:SF2">
    <property type="entry name" value="NEXT TO BRCA1 GENE 1 PROTEIN"/>
    <property type="match status" value="1"/>
</dbReference>
<dbReference type="Gene3D" id="3.10.20.90">
    <property type="entry name" value="Phosphatidylinositol 3-kinase Catalytic Subunit, Chain A, domain 1"/>
    <property type="match status" value="1"/>
</dbReference>
<gene>
    <name evidence="10" type="primary">LOC108941751</name>
</gene>
<dbReference type="SUPFAM" id="SSF57850">
    <property type="entry name" value="RING/U-box"/>
    <property type="match status" value="1"/>
</dbReference>
<dbReference type="Pfam" id="PF00564">
    <property type="entry name" value="PB1"/>
    <property type="match status" value="1"/>
</dbReference>
<dbReference type="GO" id="GO:0008270">
    <property type="term" value="F:zinc ion binding"/>
    <property type="evidence" value="ECO:0007669"/>
    <property type="project" value="UniProtKB-KW"/>
</dbReference>
<keyword evidence="8" id="KW-0732">Signal</keyword>
<evidence type="ECO:0000256" key="1">
    <source>
        <dbReference type="ARBA" id="ARBA00004419"/>
    </source>
</evidence>
<dbReference type="Gene3D" id="2.60.40.10">
    <property type="entry name" value="Immunoglobulins"/>
    <property type="match status" value="1"/>
</dbReference>
<name>A0A8C9V716_SCLFO</name>
<feature type="compositionally biased region" description="Polar residues" evidence="7">
    <location>
        <begin position="826"/>
        <end position="844"/>
    </location>
</feature>
<evidence type="ECO:0000256" key="4">
    <source>
        <dbReference type="ARBA" id="ARBA00022833"/>
    </source>
</evidence>
<dbReference type="FunFam" id="2.60.40.10:FF:000199">
    <property type="entry name" value="next to BRCA1 gene 1 protein-like"/>
    <property type="match status" value="1"/>
</dbReference>
<dbReference type="FunFam" id="3.10.20.90:FF:000072">
    <property type="entry name" value="Next to BRCA1 gene 1 protein"/>
    <property type="match status" value="1"/>
</dbReference>
<feature type="chain" id="PRO_5034414240" evidence="8">
    <location>
        <begin position="21"/>
        <end position="851"/>
    </location>
</feature>
<evidence type="ECO:0000313" key="10">
    <source>
        <dbReference type="Ensembl" id="ENSSFOP00015031354.2"/>
    </source>
</evidence>
<proteinExistence type="predicted"/>
<evidence type="ECO:0000256" key="2">
    <source>
        <dbReference type="ARBA" id="ARBA00022723"/>
    </source>
</evidence>
<dbReference type="Ensembl" id="ENSSFOT00015031706.2">
    <property type="protein sequence ID" value="ENSSFOP00015031354.2"/>
    <property type="gene ID" value="ENSSFOG00015020100.2"/>
</dbReference>
<evidence type="ECO:0000259" key="9">
    <source>
        <dbReference type="PROSITE" id="PS51745"/>
    </source>
</evidence>
<reference evidence="10" key="2">
    <citation type="submission" date="2025-08" db="UniProtKB">
        <authorList>
            <consortium name="Ensembl"/>
        </authorList>
    </citation>
    <scope>IDENTIFICATION</scope>
</reference>
<dbReference type="InterPro" id="IPR032350">
    <property type="entry name" value="Nbr1_FW"/>
</dbReference>
<sequence length="851" mass="93569">MFVSSACVFFFFYRASGCSARQIPRFMRRRRLARRCFDLALDARAPRALPARSHVRRVGVLSADVNTVQSSLPRTGHGHGHRHRRGRGGAPRSAAQRFFCRQRHRSVAARPAAMEVLVTLKVNFRGKTASLLVSDPEKSSWESVEAMIKGSFALSTLQVTYFDEDNKEVFISCQGEYEEALKTAPNQGNRLHMNVYETKGPGVTSEGCGGRRVAVKPAQRDNCSARVAGERKQAVVPEQGMMAKKTVASKEDKTPPAWFISYMEKFKDQVVKEAVEKVCREFSGQCCIHKPFREDSQTVDPSHSTTLDCSSCQNQTSGVGYHCSVCRSCTLCEPCSYAHDPSHSLVRARTPLSVPERGSPYVEHIRFQRRGDRSFRKAERQRLKAEKRQLKAEVKEMKKQLRTAERREQHWSTADDGGVRPVLLQPRSIPTTGPGNPRDFCSTVLPTMNALLLDENLPDGIQMKPGTKFVKYWKMKNTGTICWNSETKLKFLWGNLTVAAPGERTEVTVPVLQPGQVGVVSVAFSAPMQDGTYISHWRLAHGGEKFGPRVWCSIVVDQLAPASTPTSWELDSPCTRVKEKGAVAQEKETKRCPTPRHCMQMWMDLDCKQDYIPSVDLLTAQDLLSFELQHINIVQELESVPDANIVDVKLERPKELGHPGLGACRSDSQDMISLRDSSATAEQHGVNATRAAANIEASGAVIPPSSTLVEQSAAEQAVEPKVSVTNSSAQEEESSGTGDKPDESRSPASSASSEDYVIILPDCFDTSRPLGESASSSAQPRLGGDSGTGTDPGFQPLRDGAPRGNPENTTASTRRSVTEPLRASQALVSATMTTPCQSLLTPKNANEHGPK</sequence>
<dbReference type="GeneTree" id="ENSGT00390000016335"/>
<evidence type="ECO:0000256" key="7">
    <source>
        <dbReference type="SAM" id="MobiDB-lite"/>
    </source>
</evidence>
<feature type="domain" description="PB1" evidence="9">
    <location>
        <begin position="117"/>
        <end position="198"/>
    </location>
</feature>
<reference evidence="10 11" key="1">
    <citation type="submission" date="2019-04" db="EMBL/GenBank/DDBJ databases">
        <authorList>
            <consortium name="Wellcome Sanger Institute Data Sharing"/>
        </authorList>
    </citation>
    <scope>NUCLEOTIDE SEQUENCE [LARGE SCALE GENOMIC DNA]</scope>
</reference>
<dbReference type="GO" id="GO:0000407">
    <property type="term" value="C:phagophore assembly site"/>
    <property type="evidence" value="ECO:0007669"/>
    <property type="project" value="TreeGrafter"/>
</dbReference>
<evidence type="ECO:0000256" key="3">
    <source>
        <dbReference type="ARBA" id="ARBA00022771"/>
    </source>
</evidence>
<feature type="compositionally biased region" description="Low complexity" evidence="7">
    <location>
        <begin position="746"/>
        <end position="755"/>
    </location>
</feature>
<dbReference type="InterPro" id="IPR053793">
    <property type="entry name" value="PB1-like"/>
</dbReference>
<dbReference type="AlphaFoldDB" id="A0A8C9V716"/>
<feature type="region of interest" description="Disordered" evidence="7">
    <location>
        <begin position="71"/>
        <end position="92"/>
    </location>
</feature>
<evidence type="ECO:0000256" key="5">
    <source>
        <dbReference type="ARBA" id="ARBA00023329"/>
    </source>
</evidence>
<evidence type="ECO:0000256" key="6">
    <source>
        <dbReference type="SAM" id="Coils"/>
    </source>
</evidence>
<protein>
    <submittedName>
        <fullName evidence="10">NBR1 autophagy cargo receptor b</fullName>
    </submittedName>
</protein>
<feature type="region of interest" description="Disordered" evidence="7">
    <location>
        <begin position="707"/>
        <end position="851"/>
    </location>
</feature>
<dbReference type="GO" id="GO:0016236">
    <property type="term" value="P:macroautophagy"/>
    <property type="evidence" value="ECO:0007669"/>
    <property type="project" value="TreeGrafter"/>
</dbReference>
<dbReference type="PROSITE" id="PS51745">
    <property type="entry name" value="PB1"/>
    <property type="match status" value="1"/>
</dbReference>
<dbReference type="InterPro" id="IPR000270">
    <property type="entry name" value="PB1_dom"/>
</dbReference>
<dbReference type="CDD" id="cd14947">
    <property type="entry name" value="NBR1_like"/>
    <property type="match status" value="1"/>
</dbReference>
<dbReference type="SUPFAM" id="SSF54277">
    <property type="entry name" value="CAD &amp; PB1 domains"/>
    <property type="match status" value="1"/>
</dbReference>
<dbReference type="PANTHER" id="PTHR20930">
    <property type="entry name" value="OVARIAN CARCINOMA ANTIGEN CA125-RELATED"/>
    <property type="match status" value="1"/>
</dbReference>
<evidence type="ECO:0000313" key="11">
    <source>
        <dbReference type="Proteomes" id="UP000694397"/>
    </source>
</evidence>